<organism evidence="1 2">
    <name type="scientific">Necator americanus</name>
    <name type="common">Human hookworm</name>
    <dbReference type="NCBI Taxonomy" id="51031"/>
    <lineage>
        <taxon>Eukaryota</taxon>
        <taxon>Metazoa</taxon>
        <taxon>Ecdysozoa</taxon>
        <taxon>Nematoda</taxon>
        <taxon>Chromadorea</taxon>
        <taxon>Rhabditida</taxon>
        <taxon>Rhabditina</taxon>
        <taxon>Rhabditomorpha</taxon>
        <taxon>Strongyloidea</taxon>
        <taxon>Ancylostomatidae</taxon>
        <taxon>Bunostominae</taxon>
        <taxon>Necator</taxon>
    </lineage>
</organism>
<evidence type="ECO:0000313" key="1">
    <source>
        <dbReference type="EMBL" id="KAK6761564.1"/>
    </source>
</evidence>
<dbReference type="InterPro" id="IPR036691">
    <property type="entry name" value="Endo/exonu/phosph_ase_sf"/>
</dbReference>
<reference evidence="1 2" key="1">
    <citation type="submission" date="2023-08" db="EMBL/GenBank/DDBJ databases">
        <title>A Necator americanus chromosomal reference genome.</title>
        <authorList>
            <person name="Ilik V."/>
            <person name="Petrzelkova K.J."/>
            <person name="Pardy F."/>
            <person name="Fuh T."/>
            <person name="Niatou-Singa F.S."/>
            <person name="Gouil Q."/>
            <person name="Baker L."/>
            <person name="Ritchie M.E."/>
            <person name="Jex A.R."/>
            <person name="Gazzola D."/>
            <person name="Li H."/>
            <person name="Toshio Fujiwara R."/>
            <person name="Zhan B."/>
            <person name="Aroian R.V."/>
            <person name="Pafco B."/>
            <person name="Schwarz E.M."/>
        </authorList>
    </citation>
    <scope>NUCLEOTIDE SEQUENCE [LARGE SCALE GENOMIC DNA]</scope>
    <source>
        <strain evidence="1 2">Aroian</strain>
        <tissue evidence="1">Whole animal</tissue>
    </source>
</reference>
<dbReference type="Proteomes" id="UP001303046">
    <property type="component" value="Unassembled WGS sequence"/>
</dbReference>
<proteinExistence type="predicted"/>
<dbReference type="EMBL" id="JAVFWL010000006">
    <property type="protein sequence ID" value="KAK6761564.1"/>
    <property type="molecule type" value="Genomic_DNA"/>
</dbReference>
<evidence type="ECO:0000313" key="2">
    <source>
        <dbReference type="Proteomes" id="UP001303046"/>
    </source>
</evidence>
<dbReference type="Gene3D" id="3.60.10.10">
    <property type="entry name" value="Endonuclease/exonuclease/phosphatase"/>
    <property type="match status" value="1"/>
</dbReference>
<comment type="caution">
    <text evidence="1">The sequence shown here is derived from an EMBL/GenBank/DDBJ whole genome shotgun (WGS) entry which is preliminary data.</text>
</comment>
<accession>A0ABR1EFV8</accession>
<protein>
    <submittedName>
        <fullName evidence="1">Uncharacterized protein</fullName>
    </submittedName>
</protein>
<keyword evidence="2" id="KW-1185">Reference proteome</keyword>
<sequence>MNSNKLPCLDFCDISVCPLLHCRKHRRKLWIVSAHGPTETAEDNSKDAFYDELNAWMSKIPSQQVVIVDVNAKMGLEQQSHVQRKWYYQAQRTSDKGDCLVDFCEQTDLAISSTFKKNHRRHQLPWQGSTLLTLEEQHKRKMRTLKFQFDYVLTRNILQSDIQKSRAP</sequence>
<name>A0ABR1EFV8_NECAM</name>
<gene>
    <name evidence="1" type="primary">Necator_chrX.g22746</name>
    <name evidence="1" type="ORF">RB195_022583</name>
</gene>